<dbReference type="CDD" id="cd00840">
    <property type="entry name" value="MPP_Mre11_N"/>
    <property type="match status" value="1"/>
</dbReference>
<keyword evidence="3" id="KW-0269">Exonuclease</keyword>
<dbReference type="InterPro" id="IPR041796">
    <property type="entry name" value="Mre11_N"/>
</dbReference>
<dbReference type="PANTHER" id="PTHR30337">
    <property type="entry name" value="COMPONENT OF ATP-DEPENDENT DSDNA EXONUCLEASE"/>
    <property type="match status" value="1"/>
</dbReference>
<keyword evidence="4" id="KW-1185">Reference proteome</keyword>
<keyword evidence="1" id="KW-0378">Hydrolase</keyword>
<proteinExistence type="predicted"/>
<organism evidence="3 4">
    <name type="scientific">Eupransor demetentiae</name>
    <dbReference type="NCBI Taxonomy" id="3109584"/>
    <lineage>
        <taxon>Bacteria</taxon>
        <taxon>Bacillati</taxon>
        <taxon>Bacillota</taxon>
        <taxon>Bacilli</taxon>
        <taxon>Lactobacillales</taxon>
        <taxon>Lactobacillaceae</taxon>
        <taxon>Eupransor</taxon>
    </lineage>
</organism>
<evidence type="ECO:0000259" key="2">
    <source>
        <dbReference type="Pfam" id="PF00149"/>
    </source>
</evidence>
<keyword evidence="3" id="KW-0540">Nuclease</keyword>
<dbReference type="GO" id="GO:0004527">
    <property type="term" value="F:exonuclease activity"/>
    <property type="evidence" value="ECO:0007669"/>
    <property type="project" value="UniProtKB-KW"/>
</dbReference>
<evidence type="ECO:0000256" key="1">
    <source>
        <dbReference type="ARBA" id="ARBA00022801"/>
    </source>
</evidence>
<dbReference type="PANTHER" id="PTHR30337:SF7">
    <property type="entry name" value="PHOSPHOESTERASE"/>
    <property type="match status" value="1"/>
</dbReference>
<gene>
    <name evidence="3" type="ORF">R54876_GBNLAHCA_00313</name>
</gene>
<dbReference type="RefSeq" id="WP_349641306.1">
    <property type="nucleotide sequence ID" value="NZ_CAWVOH010000001.1"/>
</dbReference>
<comment type="caution">
    <text evidence="3">The sequence shown here is derived from an EMBL/GenBank/DDBJ whole genome shotgun (WGS) entry which is preliminary data.</text>
</comment>
<evidence type="ECO:0000313" key="3">
    <source>
        <dbReference type="EMBL" id="CAK8053755.1"/>
    </source>
</evidence>
<evidence type="ECO:0000313" key="4">
    <source>
        <dbReference type="Proteomes" id="UP001314241"/>
    </source>
</evidence>
<dbReference type="InterPro" id="IPR029052">
    <property type="entry name" value="Metallo-depent_PP-like"/>
</dbReference>
<accession>A0ABM9N3M4</accession>
<sequence>MLKFIHAGDVHLGNPFTGLDQDLPQQYQGEVARATFTAFENLIDYALEQEVDFVLFPGDFLHSKGAGLAIQLEAQYQLERLNQAGIPVYLSFGNHDFRVDQNLQIDWPANVHLFAEAVQTYTLTTRAGQRIALTGFSYQDFQQKHSLVNDFPYRDASFDYQIGLYHGKIGAEGDAYAPFHLDDLLNKNYDYWALGHIHQRQILHQKPYIAYSGNLQGLNRKEIGPKGAYLVQEEDDVLVSHFKSLAPVLWEEYAWQDVNSTLDLNQKLSQLQPQKLTLVSIDLSGIDDVNFLNGIQNGLVLEQIRAHALPMLWPVHLTGQGKQQQATNLKINADEKALWQQSLTEVLTSEKIEAFLSDEVPIEVKNYLHSQEGKADLAAAMWQLLGEDDGHEN</sequence>
<dbReference type="Gene3D" id="3.60.21.10">
    <property type="match status" value="1"/>
</dbReference>
<feature type="domain" description="Calcineurin-like phosphoesterase" evidence="2">
    <location>
        <begin position="2"/>
        <end position="199"/>
    </location>
</feature>
<dbReference type="SUPFAM" id="SSF56300">
    <property type="entry name" value="Metallo-dependent phosphatases"/>
    <property type="match status" value="1"/>
</dbReference>
<dbReference type="EMBL" id="CAWVOH010000001">
    <property type="protein sequence ID" value="CAK8053755.1"/>
    <property type="molecule type" value="Genomic_DNA"/>
</dbReference>
<dbReference type="InterPro" id="IPR050535">
    <property type="entry name" value="DNA_Repair-Maintenance_Comp"/>
</dbReference>
<dbReference type="InterPro" id="IPR004843">
    <property type="entry name" value="Calcineurin-like_PHP"/>
</dbReference>
<dbReference type="Pfam" id="PF00149">
    <property type="entry name" value="Metallophos"/>
    <property type="match status" value="1"/>
</dbReference>
<reference evidence="3 4" key="1">
    <citation type="submission" date="2024-01" db="EMBL/GenBank/DDBJ databases">
        <authorList>
            <person name="Botero Cardona J."/>
        </authorList>
    </citation>
    <scope>NUCLEOTIDE SEQUENCE [LARGE SCALE GENOMIC DNA]</scope>
    <source>
        <strain evidence="3 4">LMG 33000</strain>
    </source>
</reference>
<protein>
    <submittedName>
        <fullName evidence="3">DNA repair exonuclease SbcCD nuclease subunit (SbcD)</fullName>
    </submittedName>
</protein>
<name>A0ABM9N3M4_9LACO</name>
<dbReference type="Proteomes" id="UP001314241">
    <property type="component" value="Unassembled WGS sequence"/>
</dbReference>